<dbReference type="PANTHER" id="PTHR31204">
    <property type="entry name" value="SIGMA INTRACELLULAR RECEPTOR 2"/>
    <property type="match status" value="1"/>
</dbReference>
<dbReference type="Pfam" id="PF05241">
    <property type="entry name" value="EBP"/>
    <property type="match status" value="1"/>
</dbReference>
<proteinExistence type="inferred from homology"/>
<dbReference type="GO" id="GO:0005789">
    <property type="term" value="C:endoplasmic reticulum membrane"/>
    <property type="evidence" value="ECO:0007669"/>
    <property type="project" value="UniProtKB-SubCell"/>
</dbReference>
<evidence type="ECO:0000256" key="6">
    <source>
        <dbReference type="ARBA" id="ARBA00023136"/>
    </source>
</evidence>
<gene>
    <name evidence="9" type="ORF">JAAARDRAFT_185480</name>
</gene>
<evidence type="ECO:0000256" key="1">
    <source>
        <dbReference type="ARBA" id="ARBA00004477"/>
    </source>
</evidence>
<feature type="domain" description="EXPERA" evidence="8">
    <location>
        <begin position="11"/>
        <end position="165"/>
    </location>
</feature>
<comment type="subcellular location">
    <subcellularLocation>
        <location evidence="1">Endoplasmic reticulum membrane</location>
        <topology evidence="1">Multi-pass membrane protein</topology>
    </subcellularLocation>
</comment>
<protein>
    <recommendedName>
        <fullName evidence="7">Efficient mitochondria targeting-associated protein 19</fullName>
    </recommendedName>
</protein>
<dbReference type="InterPro" id="IPR016964">
    <property type="entry name" value="Sigma2_recept"/>
</dbReference>
<sequence>MARIPLTSRPMDMVYFLFFLSHIPASLLMDLQVFYPSWFPSFIRTIPAWYINYSGDPLVAGFMGLSGKSESWIWLKTFLFLEAFFQVPTFFLGARGLYKNNPSIYLLILIYGASTATTTLPCLTVLLSTPISEAPVDGLVTITSEQRLMLLSSYIPFFIIPLTMAVDMSFRILKLVRKGAGVEVQKKRK</sequence>
<accession>A0A067PKN9</accession>
<evidence type="ECO:0000313" key="9">
    <source>
        <dbReference type="EMBL" id="KDQ51011.1"/>
    </source>
</evidence>
<evidence type="ECO:0000259" key="8">
    <source>
        <dbReference type="PROSITE" id="PS51751"/>
    </source>
</evidence>
<dbReference type="OrthoDB" id="433124at2759"/>
<feature type="transmembrane region" description="Helical" evidence="7">
    <location>
        <begin position="12"/>
        <end position="35"/>
    </location>
</feature>
<dbReference type="HOGENOM" id="CLU_086812_3_0_1"/>
<dbReference type="Proteomes" id="UP000027265">
    <property type="component" value="Unassembled WGS sequence"/>
</dbReference>
<evidence type="ECO:0000256" key="5">
    <source>
        <dbReference type="ARBA" id="ARBA00022989"/>
    </source>
</evidence>
<evidence type="ECO:0000256" key="7">
    <source>
        <dbReference type="PIRNR" id="PIRNR031032"/>
    </source>
</evidence>
<keyword evidence="6 7" id="KW-0472">Membrane</keyword>
<dbReference type="PANTHER" id="PTHR31204:SF1">
    <property type="entry name" value="SIGMA INTRACELLULAR RECEPTOR 2"/>
    <property type="match status" value="1"/>
</dbReference>
<feature type="transmembrane region" description="Helical" evidence="7">
    <location>
        <begin position="104"/>
        <end position="128"/>
    </location>
</feature>
<dbReference type="PROSITE" id="PS51751">
    <property type="entry name" value="EXPERA"/>
    <property type="match status" value="1"/>
</dbReference>
<dbReference type="FunCoup" id="A0A067PKN9">
    <property type="interactions" value="131"/>
</dbReference>
<keyword evidence="5 7" id="KW-1133">Transmembrane helix</keyword>
<evidence type="ECO:0000256" key="4">
    <source>
        <dbReference type="ARBA" id="ARBA00022824"/>
    </source>
</evidence>
<keyword evidence="10" id="KW-1185">Reference proteome</keyword>
<comment type="similarity">
    <text evidence="2">Belongs to the TMEM97/sigma-2 receptor family.</text>
</comment>
<evidence type="ECO:0000256" key="3">
    <source>
        <dbReference type="ARBA" id="ARBA00022692"/>
    </source>
</evidence>
<dbReference type="InterPro" id="IPR051987">
    <property type="entry name" value="Sigma-2_receptor-like"/>
</dbReference>
<dbReference type="InterPro" id="IPR033118">
    <property type="entry name" value="EXPERA"/>
</dbReference>
<name>A0A067PKN9_9AGAM</name>
<dbReference type="InParanoid" id="A0A067PKN9"/>
<dbReference type="EMBL" id="KL197752">
    <property type="protein sequence ID" value="KDQ51011.1"/>
    <property type="molecule type" value="Genomic_DNA"/>
</dbReference>
<evidence type="ECO:0000256" key="2">
    <source>
        <dbReference type="ARBA" id="ARBA00009096"/>
    </source>
</evidence>
<organism evidence="9 10">
    <name type="scientific">Jaapia argillacea MUCL 33604</name>
    <dbReference type="NCBI Taxonomy" id="933084"/>
    <lineage>
        <taxon>Eukaryota</taxon>
        <taxon>Fungi</taxon>
        <taxon>Dikarya</taxon>
        <taxon>Basidiomycota</taxon>
        <taxon>Agaricomycotina</taxon>
        <taxon>Agaricomycetes</taxon>
        <taxon>Agaricomycetidae</taxon>
        <taxon>Jaapiales</taxon>
        <taxon>Jaapiaceae</taxon>
        <taxon>Jaapia</taxon>
    </lineage>
</organism>
<dbReference type="AlphaFoldDB" id="A0A067PKN9"/>
<evidence type="ECO:0000313" key="10">
    <source>
        <dbReference type="Proteomes" id="UP000027265"/>
    </source>
</evidence>
<feature type="transmembrane region" description="Helical" evidence="7">
    <location>
        <begin position="148"/>
        <end position="170"/>
    </location>
</feature>
<dbReference type="STRING" id="933084.A0A067PKN9"/>
<keyword evidence="3 7" id="KW-0812">Transmembrane</keyword>
<feature type="transmembrane region" description="Helical" evidence="7">
    <location>
        <begin position="72"/>
        <end position="92"/>
    </location>
</feature>
<reference evidence="10" key="1">
    <citation type="journal article" date="2014" name="Proc. Natl. Acad. Sci. U.S.A.">
        <title>Extensive sampling of basidiomycete genomes demonstrates inadequacy of the white-rot/brown-rot paradigm for wood decay fungi.</title>
        <authorList>
            <person name="Riley R."/>
            <person name="Salamov A.A."/>
            <person name="Brown D.W."/>
            <person name="Nagy L.G."/>
            <person name="Floudas D."/>
            <person name="Held B.W."/>
            <person name="Levasseur A."/>
            <person name="Lombard V."/>
            <person name="Morin E."/>
            <person name="Otillar R."/>
            <person name="Lindquist E.A."/>
            <person name="Sun H."/>
            <person name="LaButti K.M."/>
            <person name="Schmutz J."/>
            <person name="Jabbour D."/>
            <person name="Luo H."/>
            <person name="Baker S.E."/>
            <person name="Pisabarro A.G."/>
            <person name="Walton J.D."/>
            <person name="Blanchette R.A."/>
            <person name="Henrissat B."/>
            <person name="Martin F."/>
            <person name="Cullen D."/>
            <person name="Hibbett D.S."/>
            <person name="Grigoriev I.V."/>
        </authorList>
    </citation>
    <scope>NUCLEOTIDE SEQUENCE [LARGE SCALE GENOMIC DNA]</scope>
    <source>
        <strain evidence="10">MUCL 33604</strain>
    </source>
</reference>
<dbReference type="PIRSF" id="PIRSF031032">
    <property type="entry name" value="TMP_97_prd"/>
    <property type="match status" value="1"/>
</dbReference>
<keyword evidence="4 7" id="KW-0256">Endoplasmic reticulum</keyword>